<accession>A0A804JIK6</accession>
<dbReference type="InParanoid" id="A0A804JIK6"/>
<dbReference type="Gramene" id="Ma06_t20980.1">
    <property type="protein sequence ID" value="Ma06_p20980.1"/>
    <property type="gene ID" value="Ma06_g20980"/>
</dbReference>
<evidence type="ECO:0000313" key="2">
    <source>
        <dbReference type="EnsemblPlants" id="Ma06_p20980.1"/>
    </source>
</evidence>
<evidence type="ECO:0000313" key="3">
    <source>
        <dbReference type="Proteomes" id="UP000012960"/>
    </source>
</evidence>
<dbReference type="Proteomes" id="UP000012960">
    <property type="component" value="Unplaced"/>
</dbReference>
<gene>
    <name evidence="1" type="ORF">GSMUA_166880.1</name>
</gene>
<keyword evidence="3" id="KW-1185">Reference proteome</keyword>
<protein>
    <submittedName>
        <fullName evidence="1">(wild Malaysian banana) hypothetical protein</fullName>
    </submittedName>
</protein>
<sequence>MTRRVGNRLPWDRETSKQVFWAGTRPRGGLRMVRTRVTASDFSRFTPQAVAVFFDTAAEAKKWPFPLPPPRLRRLGSSFICGQAGGEVLGRPGLRWRPWRLREHPAVRSEIQGEGSAVQQVLVADDAQLLRQCGGAFRHRCYPYHFHQPARRHHFPAQRTLLCSLACSPLLSNSLSPARLVRLAGAVGIVHNPRPQKVSLNVATQGVSPK</sequence>
<organism evidence="2 3">
    <name type="scientific">Musa acuminata subsp. malaccensis</name>
    <name type="common">Wild banana</name>
    <name type="synonym">Musa malaccensis</name>
    <dbReference type="NCBI Taxonomy" id="214687"/>
    <lineage>
        <taxon>Eukaryota</taxon>
        <taxon>Viridiplantae</taxon>
        <taxon>Streptophyta</taxon>
        <taxon>Embryophyta</taxon>
        <taxon>Tracheophyta</taxon>
        <taxon>Spermatophyta</taxon>
        <taxon>Magnoliopsida</taxon>
        <taxon>Liliopsida</taxon>
        <taxon>Zingiberales</taxon>
        <taxon>Musaceae</taxon>
        <taxon>Musa</taxon>
    </lineage>
</organism>
<proteinExistence type="predicted"/>
<name>A0A804JIK6_MUSAM</name>
<dbReference type="AlphaFoldDB" id="A0A804JIK6"/>
<reference evidence="2" key="2">
    <citation type="submission" date="2021-05" db="UniProtKB">
        <authorList>
            <consortium name="EnsemblPlants"/>
        </authorList>
    </citation>
    <scope>IDENTIFICATION</scope>
    <source>
        <strain evidence="2">subsp. malaccensis</strain>
    </source>
</reference>
<dbReference type="EnsemblPlants" id="Ma06_t20980.1">
    <property type="protein sequence ID" value="Ma06_p20980.1"/>
    <property type="gene ID" value="Ma06_g20980"/>
</dbReference>
<reference evidence="1" key="1">
    <citation type="submission" date="2021-03" db="EMBL/GenBank/DDBJ databases">
        <authorList>
            <consortium name="Genoscope - CEA"/>
            <person name="William W."/>
        </authorList>
    </citation>
    <scope>NUCLEOTIDE SEQUENCE</scope>
    <source>
        <strain evidence="1">Doubled-haploid Pahang</strain>
    </source>
</reference>
<evidence type="ECO:0000313" key="1">
    <source>
        <dbReference type="EMBL" id="CAG1846893.1"/>
    </source>
</evidence>
<dbReference type="EMBL" id="HG996471">
    <property type="protein sequence ID" value="CAG1846893.1"/>
    <property type="molecule type" value="Genomic_DNA"/>
</dbReference>